<sequence>MNDQYKKQVALLIRILPSVYQIEEFAVHGGTAINLFHKNMPRYSVDIDLTYIPLKDREQSLNEINTRLIELKKQIEKTVPSVKITHKPAVWKLQCVKDGTTVKIEVNGTKRGVISNTEEKALCPKAQKEFNMGSIARIVPFTQLYGGKIAAALSRQHPRDLFDYKYMDVESFDEIKDGLMLCLLGSDKPILESLQPNPVNQEEALKNQFEGMSDIIFSYSDFEVARQDLIEKVNGFLTEDDKKFLVSFEQGNPEWNKCCAGDLSKYPSIQWKLLNISKLKETNPEKHRSGMEKLTFFLFSTNKE</sequence>
<dbReference type="InterPro" id="IPR014942">
    <property type="entry name" value="AbiEii"/>
</dbReference>
<dbReference type="EMBL" id="SNRY01001041">
    <property type="protein sequence ID" value="KAA6334042.1"/>
    <property type="molecule type" value="Genomic_DNA"/>
</dbReference>
<dbReference type="Pfam" id="PF08843">
    <property type="entry name" value="AbiEii"/>
    <property type="match status" value="1"/>
</dbReference>
<reference evidence="1" key="1">
    <citation type="submission" date="2019-03" db="EMBL/GenBank/DDBJ databases">
        <title>Single cell metagenomics reveals metabolic interactions within the superorganism composed of flagellate Streblomastix strix and complex community of Bacteroidetes bacteria on its surface.</title>
        <authorList>
            <person name="Treitli S.C."/>
            <person name="Kolisko M."/>
            <person name="Husnik F."/>
            <person name="Keeling P."/>
            <person name="Hampl V."/>
        </authorList>
    </citation>
    <scope>NUCLEOTIDE SEQUENCE</scope>
    <source>
        <strain evidence="1">STM</strain>
    </source>
</reference>
<organism evidence="1">
    <name type="scientific">termite gut metagenome</name>
    <dbReference type="NCBI Taxonomy" id="433724"/>
    <lineage>
        <taxon>unclassified sequences</taxon>
        <taxon>metagenomes</taxon>
        <taxon>organismal metagenomes</taxon>
    </lineage>
</organism>
<accession>A0A5J4RKA7</accession>
<evidence type="ECO:0000313" key="1">
    <source>
        <dbReference type="EMBL" id="KAA6334042.1"/>
    </source>
</evidence>
<comment type="caution">
    <text evidence="1">The sequence shown here is derived from an EMBL/GenBank/DDBJ whole genome shotgun (WGS) entry which is preliminary data.</text>
</comment>
<gene>
    <name evidence="1" type="ORF">EZS27_017605</name>
</gene>
<name>A0A5J4RKA7_9ZZZZ</name>
<dbReference type="AlphaFoldDB" id="A0A5J4RKA7"/>
<proteinExistence type="predicted"/>
<evidence type="ECO:0008006" key="2">
    <source>
        <dbReference type="Google" id="ProtNLM"/>
    </source>
</evidence>
<dbReference type="Gene3D" id="3.10.450.620">
    <property type="entry name" value="JHP933, nucleotidyltransferase-like core domain"/>
    <property type="match status" value="1"/>
</dbReference>
<protein>
    <recommendedName>
        <fullName evidence="2">Nucleotidyltransferase</fullName>
    </recommendedName>
</protein>